<name>A7SR05_NEMVE</name>
<dbReference type="PANTHER" id="PTHR19879">
    <property type="entry name" value="TRANSCRIPTION INITIATION FACTOR TFIID"/>
    <property type="match status" value="1"/>
</dbReference>
<dbReference type="PROSITE" id="PS50082">
    <property type="entry name" value="WD_REPEATS_2"/>
    <property type="match status" value="2"/>
</dbReference>
<dbReference type="KEGG" id="nve:5505112"/>
<dbReference type="SUPFAM" id="SSF50998">
    <property type="entry name" value="Quinoprotein alcohol dehydrogenase-like"/>
    <property type="match status" value="1"/>
</dbReference>
<accession>A7SR05</accession>
<keyword evidence="5" id="KW-1185">Reference proteome</keyword>
<gene>
    <name evidence="4" type="ORF">NEMVEDRAFT_v1g246855</name>
</gene>
<dbReference type="InterPro" id="IPR001680">
    <property type="entry name" value="WD40_rpt"/>
</dbReference>
<dbReference type="eggNOG" id="KOG0273">
    <property type="taxonomic scope" value="Eukaryota"/>
</dbReference>
<dbReference type="SMART" id="SM00320">
    <property type="entry name" value="WD40"/>
    <property type="match status" value="8"/>
</dbReference>
<dbReference type="InParanoid" id="A7SR05"/>
<evidence type="ECO:0000259" key="3">
    <source>
        <dbReference type="Pfam" id="PF12894"/>
    </source>
</evidence>
<dbReference type="GO" id="GO:0048188">
    <property type="term" value="C:Set1C/COMPASS complex"/>
    <property type="evidence" value="ECO:0000318"/>
    <property type="project" value="GO_Central"/>
</dbReference>
<dbReference type="InterPro" id="IPR011047">
    <property type="entry name" value="Quinoprotein_ADH-like_sf"/>
</dbReference>
<feature type="region of interest" description="Disordered" evidence="2">
    <location>
        <begin position="1"/>
        <end position="22"/>
    </location>
</feature>
<dbReference type="EMBL" id="DS469753">
    <property type="protein sequence ID" value="EDO33876.1"/>
    <property type="molecule type" value="Genomic_DNA"/>
</dbReference>
<dbReference type="OMA" id="HEVTGCG"/>
<evidence type="ECO:0000256" key="2">
    <source>
        <dbReference type="SAM" id="MobiDB-lite"/>
    </source>
</evidence>
<keyword evidence="1" id="KW-0853">WD repeat</keyword>
<sequence length="702" mass="77748">MLASSSSSLSPSSSSHMTSSPSISSDEFIFNVEQSWGVASLRQCAGFPGHNLNKDQKNSYIAPLGPLIVEWDIQSKSRITSFQAHNDLVICLLYNEPKDVVLSISYGGEIKLWDNKWNNVLSTNTTFGLTHFGAWSNSGERFLICGGHTSLVAMYELREKQGKLDVALLWIQRSGEEGVMHNTPFGEVNATDTGPKESGNDSVTFVKQHDWYDLALFNSQDYIIAILQRVNNTLSEVHLLNPSGQVIKSQPLDPIGDTKASVMCMTHCKRGVFAVGFQGGIFLILDEKELEVKSVLQAMGSPQVALWDGDYLLAVSYLSGIMSWWSINGELVHELHGAPCDSIVHLNWAVKNEQRKAIWLGGIMSLSYITLEYAKDSKFPIKITEAHRLKYHEVTGCGLDMSDSSLIASGDLTGNIFIWKIGNSQQLYKLKHDAAVRCLAWRGQELLIGCLDGLILKWNNENIPANEIPGTGVIPRSELNVCLVCTSGVLTMRWSRNYLAIGLDSGELLVYRFQTDKLDSFEEVLKFCAHSLEEGQRQAEIWSVCWSPCGGMVASASEDQTTCIWSVLTGEKLHTLRGHTTAVTSVDWKQMCDGPTILATCADDRTVRVIDSDTFTLLHALKLKDVPGWYTLTYLSLYPIGQQIVCSTQNGRLALWDCSNGKLLECRKVHCGSIEGLVYSKDYKLCVTVGSDCVVNLFSIHL</sequence>
<dbReference type="SUPFAM" id="SSF50978">
    <property type="entry name" value="WD40 repeat-like"/>
    <property type="match status" value="1"/>
</dbReference>
<dbReference type="STRING" id="45351.A7SR05"/>
<dbReference type="OrthoDB" id="2096344at2759"/>
<dbReference type="InterPro" id="IPR015943">
    <property type="entry name" value="WD40/YVTN_repeat-like_dom_sf"/>
</dbReference>
<dbReference type="PANTHER" id="PTHR19879:SF9">
    <property type="entry name" value="TRANSCRIPTION INITIATION FACTOR TFIID SUBUNIT 5"/>
    <property type="match status" value="1"/>
</dbReference>
<dbReference type="Gene3D" id="2.130.10.10">
    <property type="entry name" value="YVTN repeat-like/Quinoprotein amine dehydrogenase"/>
    <property type="match status" value="3"/>
</dbReference>
<dbReference type="InterPro" id="IPR024977">
    <property type="entry name" value="Apc4-like_WD40_dom"/>
</dbReference>
<dbReference type="Pfam" id="PF12894">
    <property type="entry name" value="ANAPC4_WD40"/>
    <property type="match status" value="1"/>
</dbReference>
<feature type="domain" description="Anaphase-promoting complex subunit 4-like WD40" evidence="3">
    <location>
        <begin position="497"/>
        <end position="590"/>
    </location>
</feature>
<dbReference type="PhylomeDB" id="A7SR05"/>
<dbReference type="InterPro" id="IPR036322">
    <property type="entry name" value="WD40_repeat_dom_sf"/>
</dbReference>
<dbReference type="GO" id="GO:0042393">
    <property type="term" value="F:histone binding"/>
    <property type="evidence" value="ECO:0000318"/>
    <property type="project" value="GO_Central"/>
</dbReference>
<proteinExistence type="predicted"/>
<evidence type="ECO:0000313" key="5">
    <source>
        <dbReference type="Proteomes" id="UP000001593"/>
    </source>
</evidence>
<dbReference type="HOGENOM" id="CLU_392580_0_0_1"/>
<dbReference type="AlphaFoldDB" id="A7SR05"/>
<dbReference type="Proteomes" id="UP000001593">
    <property type="component" value="Unassembled WGS sequence"/>
</dbReference>
<reference evidence="4 5" key="1">
    <citation type="journal article" date="2007" name="Science">
        <title>Sea anemone genome reveals ancestral eumetazoan gene repertoire and genomic organization.</title>
        <authorList>
            <person name="Putnam N.H."/>
            <person name="Srivastava M."/>
            <person name="Hellsten U."/>
            <person name="Dirks B."/>
            <person name="Chapman J."/>
            <person name="Salamov A."/>
            <person name="Terry A."/>
            <person name="Shapiro H."/>
            <person name="Lindquist E."/>
            <person name="Kapitonov V.V."/>
            <person name="Jurka J."/>
            <person name="Genikhovich G."/>
            <person name="Grigoriev I.V."/>
            <person name="Lucas S.M."/>
            <person name="Steele R.E."/>
            <person name="Finnerty J.R."/>
            <person name="Technau U."/>
            <person name="Martindale M.Q."/>
            <person name="Rokhsar D.S."/>
        </authorList>
    </citation>
    <scope>NUCLEOTIDE SEQUENCE [LARGE SCALE GENOMIC DNA]</scope>
    <source>
        <strain evidence="5">CH2 X CH6</strain>
    </source>
</reference>
<evidence type="ECO:0000256" key="1">
    <source>
        <dbReference type="PROSITE-ProRule" id="PRU00221"/>
    </source>
</evidence>
<protein>
    <recommendedName>
        <fullName evidence="3">Anaphase-promoting complex subunit 4-like WD40 domain-containing protein</fullName>
    </recommendedName>
</protein>
<evidence type="ECO:0000313" key="4">
    <source>
        <dbReference type="EMBL" id="EDO33876.1"/>
    </source>
</evidence>
<organism evidence="4 5">
    <name type="scientific">Nematostella vectensis</name>
    <name type="common">Starlet sea anemone</name>
    <dbReference type="NCBI Taxonomy" id="45351"/>
    <lineage>
        <taxon>Eukaryota</taxon>
        <taxon>Metazoa</taxon>
        <taxon>Cnidaria</taxon>
        <taxon>Anthozoa</taxon>
        <taxon>Hexacorallia</taxon>
        <taxon>Actiniaria</taxon>
        <taxon>Edwardsiidae</taxon>
        <taxon>Nematostella</taxon>
    </lineage>
</organism>
<feature type="repeat" description="WD" evidence="1">
    <location>
        <begin position="82"/>
        <end position="114"/>
    </location>
</feature>
<feature type="repeat" description="WD" evidence="1">
    <location>
        <begin position="534"/>
        <end position="575"/>
    </location>
</feature>